<organism evidence="2 3">
    <name type="scientific">Leishmania donovani</name>
    <dbReference type="NCBI Taxonomy" id="5661"/>
    <lineage>
        <taxon>Eukaryota</taxon>
        <taxon>Discoba</taxon>
        <taxon>Euglenozoa</taxon>
        <taxon>Kinetoplastea</taxon>
        <taxon>Metakinetoplastina</taxon>
        <taxon>Trypanosomatida</taxon>
        <taxon>Trypanosomatidae</taxon>
        <taxon>Leishmaniinae</taxon>
        <taxon>Leishmania</taxon>
    </lineage>
</organism>
<evidence type="ECO:0000313" key="2">
    <source>
        <dbReference type="EMBL" id="CBZ33622.1"/>
    </source>
</evidence>
<dbReference type="RefSeq" id="XP_003860329.1">
    <property type="nucleotide sequence ID" value="XM_003860281.1"/>
</dbReference>
<dbReference type="KEGG" id="ldo:LDBPK_221550"/>
<feature type="region of interest" description="Disordered" evidence="1">
    <location>
        <begin position="14"/>
        <end position="70"/>
    </location>
</feature>
<dbReference type="VEuPathDB" id="TriTrypDB:LdBPK_221550.1"/>
<reference evidence="3" key="2">
    <citation type="submission" date="2011-02" db="EMBL/GenBank/DDBJ databases">
        <title>Whole genome sequencing of Leishmania donovani clinical lines reveals dynamic variation related to drug resistance.</title>
        <authorList>
            <person name="Downing T."/>
            <person name="Imamura H."/>
            <person name="Sanders M."/>
            <person name="Decuypere S."/>
            <person name="Hertz-Fowler C."/>
            <person name="Clark T.G."/>
            <person name="Rijal S."/>
            <person name="Sundar S."/>
            <person name="Quail M.A."/>
            <person name="De Doncker S."/>
            <person name="Maes I."/>
            <person name="Vanaerschot M."/>
            <person name="Stark O."/>
            <person name="Schonian G."/>
            <person name="Dujardin J.C."/>
            <person name="Berriman M."/>
        </authorList>
    </citation>
    <scope>NUCLEOTIDE SEQUENCE [LARGE SCALE GENOMIC DNA]</scope>
    <source>
        <strain evidence="3">BPK282A1</strain>
    </source>
</reference>
<accession>E9BEE6</accession>
<dbReference type="GeneID" id="13386141"/>
<gene>
    <name evidence="2" type="ORF">LDBPK_221550</name>
</gene>
<feature type="compositionally biased region" description="Low complexity" evidence="1">
    <location>
        <begin position="38"/>
        <end position="49"/>
    </location>
</feature>
<dbReference type="EMBL" id="FR799606">
    <property type="protein sequence ID" value="CBZ33622.1"/>
    <property type="molecule type" value="Genomic_DNA"/>
</dbReference>
<evidence type="ECO:0000256" key="1">
    <source>
        <dbReference type="SAM" id="MobiDB-lite"/>
    </source>
</evidence>
<proteinExistence type="predicted"/>
<reference evidence="2 3" key="1">
    <citation type="journal article" date="2011" name="Genome Res.">
        <title>Whole genome sequencing of multiple Leishmania donovani clinical isolates provides insights into population structure and mechanisms of drug resistance.</title>
        <authorList>
            <person name="Downing T."/>
            <person name="Imamura H."/>
            <person name="Decuypere S."/>
            <person name="Clark T.G."/>
            <person name="Coombs G.H."/>
            <person name="Cotton J.A."/>
            <person name="Hilley J.D."/>
            <person name="de Doncker S."/>
            <person name="Maes I."/>
            <person name="Mottram J.C."/>
            <person name="Quail M.A."/>
            <person name="Rijal S."/>
            <person name="Sanders M."/>
            <person name="Schonian G."/>
            <person name="Stark O."/>
            <person name="Sundar S."/>
            <person name="Vanaerschot M."/>
            <person name="Hertz-Fowler C."/>
            <person name="Dujardin J.C."/>
            <person name="Berriman M."/>
        </authorList>
    </citation>
    <scope>NUCLEOTIDE SEQUENCE [LARGE SCALE GENOMIC DNA]</scope>
    <source>
        <strain evidence="2 3">BPK282A1</strain>
    </source>
</reference>
<evidence type="ECO:0000313" key="3">
    <source>
        <dbReference type="Proteomes" id="UP000008980"/>
    </source>
</evidence>
<name>E9BEE6_LEIDO</name>
<dbReference type="Proteomes" id="UP000008980">
    <property type="component" value="Chromosome 19"/>
</dbReference>
<dbReference type="AlphaFoldDB" id="E9BEE6"/>
<protein>
    <submittedName>
        <fullName evidence="2">Uncharacterized protein</fullName>
    </submittedName>
</protein>
<sequence length="70" mass="7979">MPWWHALLSQNADLHRGFAKEPGPTNTVRRRLVQRRLGPGSRSTPPQRSQSRDKTGGGRVRVLNLRHDSQ</sequence>